<dbReference type="PANTHER" id="PTHR11802">
    <property type="entry name" value="SERINE PROTEASE FAMILY S10 SERINE CARBOXYPEPTIDASE"/>
    <property type="match status" value="1"/>
</dbReference>
<feature type="transmembrane region" description="Helical" evidence="7">
    <location>
        <begin position="7"/>
        <end position="28"/>
    </location>
</feature>
<dbReference type="SUPFAM" id="SSF53474">
    <property type="entry name" value="alpha/beta-Hydrolases"/>
    <property type="match status" value="1"/>
</dbReference>
<comment type="similarity">
    <text evidence="1">Belongs to the peptidase S10 family.</text>
</comment>
<evidence type="ECO:0000313" key="8">
    <source>
        <dbReference type="Proteomes" id="UP001652582"/>
    </source>
</evidence>
<evidence type="ECO:0000256" key="3">
    <source>
        <dbReference type="ARBA" id="ARBA00022670"/>
    </source>
</evidence>
<keyword evidence="4" id="KW-0732">Signal</keyword>
<dbReference type="Pfam" id="PF00450">
    <property type="entry name" value="Peptidase_S10"/>
    <property type="match status" value="1"/>
</dbReference>
<sequence>MKKIIIISLVILGLAAGAGLGVLIWWLVRSDSPYETILLEGNLGAVRSTAAFTRIHGHGDMFWWFYPSVASSPMSRPVLLWLHGVTGIASSYLANFGMFGPYDANFDRRHDSWVNDYNLLFVDAPLGTGFSSSNWQNTSNTDFPGLDENADHLLRTLQSFYDIHGEYKNAPLYVCSQGDGSQLALALTIKLNEDNSFKDRFKGIILGNPVISPALALTKLGFYLEELGYVDAAGREAIENFSNVTSLLVESEQFQEAFLKFTFLGKYINENTGAVAVNLAHIVEKLYRSSLDSDYFGVKSYLDSLYPTDTHINNFMDTVGRAILHVPDTVRYDGQRELATNAFMETYMKPIVDKVEHILSNSDVTVNIYNGNLDAVSNTPGQLEWVNRLSWPGQAQFLSSPRETLVFNRLIEGYFRESNRLRFYWLNVAGQLAPIDNPIGIRRILNRITNN</sequence>
<evidence type="ECO:0000256" key="1">
    <source>
        <dbReference type="ARBA" id="ARBA00009431"/>
    </source>
</evidence>
<dbReference type="Gene3D" id="3.40.50.1820">
    <property type="entry name" value="alpha/beta hydrolase"/>
    <property type="match status" value="1"/>
</dbReference>
<dbReference type="RefSeq" id="XP_052739575.1">
    <property type="nucleotide sequence ID" value="XM_052883615.1"/>
</dbReference>
<evidence type="ECO:0000256" key="5">
    <source>
        <dbReference type="ARBA" id="ARBA00022801"/>
    </source>
</evidence>
<accession>A0ABM3LKH1</accession>
<dbReference type="PANTHER" id="PTHR11802:SF3">
    <property type="entry name" value="RETINOID-INDUCIBLE SERINE CARBOXYPEPTIDASE"/>
    <property type="match status" value="1"/>
</dbReference>
<proteinExistence type="inferred from homology"/>
<dbReference type="Proteomes" id="UP001652582">
    <property type="component" value="Chromosome 9"/>
</dbReference>
<dbReference type="InterPro" id="IPR001563">
    <property type="entry name" value="Peptidase_S10"/>
</dbReference>
<evidence type="ECO:0000313" key="9">
    <source>
        <dbReference type="RefSeq" id="XP_052739575.1"/>
    </source>
</evidence>
<gene>
    <name evidence="9" type="primary">LOC112044756</name>
</gene>
<keyword evidence="8" id="KW-1185">Reference proteome</keyword>
<keyword evidence="5" id="KW-0378">Hydrolase</keyword>
<keyword evidence="7" id="KW-0472">Membrane</keyword>
<evidence type="ECO:0000256" key="7">
    <source>
        <dbReference type="SAM" id="Phobius"/>
    </source>
</evidence>
<evidence type="ECO:0000256" key="4">
    <source>
        <dbReference type="ARBA" id="ARBA00022729"/>
    </source>
</evidence>
<keyword evidence="7" id="KW-1133">Transmembrane helix</keyword>
<keyword evidence="3" id="KW-0645">Protease</keyword>
<reference evidence="9" key="1">
    <citation type="submission" date="2025-08" db="UniProtKB">
        <authorList>
            <consortium name="RefSeq"/>
        </authorList>
    </citation>
    <scope>IDENTIFICATION</scope>
</reference>
<dbReference type="InterPro" id="IPR029058">
    <property type="entry name" value="AB_hydrolase_fold"/>
</dbReference>
<dbReference type="GeneID" id="112044756"/>
<keyword evidence="7" id="KW-0812">Transmembrane</keyword>
<evidence type="ECO:0000256" key="2">
    <source>
        <dbReference type="ARBA" id="ARBA00022645"/>
    </source>
</evidence>
<name>A0ABM3LKH1_BICAN</name>
<evidence type="ECO:0000256" key="6">
    <source>
        <dbReference type="ARBA" id="ARBA00023180"/>
    </source>
</evidence>
<organism evidence="8 9">
    <name type="scientific">Bicyclus anynana</name>
    <name type="common">Squinting bush brown butterfly</name>
    <dbReference type="NCBI Taxonomy" id="110368"/>
    <lineage>
        <taxon>Eukaryota</taxon>
        <taxon>Metazoa</taxon>
        <taxon>Ecdysozoa</taxon>
        <taxon>Arthropoda</taxon>
        <taxon>Hexapoda</taxon>
        <taxon>Insecta</taxon>
        <taxon>Pterygota</taxon>
        <taxon>Neoptera</taxon>
        <taxon>Endopterygota</taxon>
        <taxon>Lepidoptera</taxon>
        <taxon>Glossata</taxon>
        <taxon>Ditrysia</taxon>
        <taxon>Papilionoidea</taxon>
        <taxon>Nymphalidae</taxon>
        <taxon>Satyrinae</taxon>
        <taxon>Satyrini</taxon>
        <taxon>Mycalesina</taxon>
        <taxon>Bicyclus</taxon>
    </lineage>
</organism>
<keyword evidence="2" id="KW-0121">Carboxypeptidase</keyword>
<protein>
    <submittedName>
        <fullName evidence="9">Retinoid-inducible serine carboxypeptidase-like</fullName>
    </submittedName>
</protein>
<keyword evidence="6" id="KW-0325">Glycoprotein</keyword>